<feature type="compositionally biased region" description="Low complexity" evidence="2">
    <location>
        <begin position="200"/>
        <end position="214"/>
    </location>
</feature>
<dbReference type="CDD" id="cd23787">
    <property type="entry name" value="RWD_CSM1"/>
    <property type="match status" value="1"/>
</dbReference>
<feature type="compositionally biased region" description="Polar residues" evidence="2">
    <location>
        <begin position="115"/>
        <end position="128"/>
    </location>
</feature>
<feature type="compositionally biased region" description="Polar residues" evidence="2">
    <location>
        <begin position="138"/>
        <end position="148"/>
    </location>
</feature>
<feature type="region of interest" description="Disordered" evidence="2">
    <location>
        <begin position="162"/>
        <end position="214"/>
    </location>
</feature>
<feature type="region of interest" description="Disordered" evidence="2">
    <location>
        <begin position="100"/>
        <end position="148"/>
    </location>
</feature>
<feature type="coiled-coil region" evidence="1">
    <location>
        <begin position="214"/>
        <end position="309"/>
    </location>
</feature>
<name>A0A9P6N163_9FUNG</name>
<evidence type="ECO:0000313" key="5">
    <source>
        <dbReference type="Proteomes" id="UP000703661"/>
    </source>
</evidence>
<feature type="compositionally biased region" description="Basic and acidic residues" evidence="2">
    <location>
        <begin position="166"/>
        <end position="176"/>
    </location>
</feature>
<reference evidence="4" key="1">
    <citation type="journal article" date="2020" name="Fungal Divers.">
        <title>Resolving the Mortierellaceae phylogeny through synthesis of multi-gene phylogenetics and phylogenomics.</title>
        <authorList>
            <person name="Vandepol N."/>
            <person name="Liber J."/>
            <person name="Desiro A."/>
            <person name="Na H."/>
            <person name="Kennedy M."/>
            <person name="Barry K."/>
            <person name="Grigoriev I.V."/>
            <person name="Miller A.N."/>
            <person name="O'Donnell K."/>
            <person name="Stajich J.E."/>
            <person name="Bonito G."/>
        </authorList>
    </citation>
    <scope>NUCLEOTIDE SEQUENCE</scope>
    <source>
        <strain evidence="4">NRRL 2769</strain>
    </source>
</reference>
<dbReference type="EMBL" id="JAAAID010000164">
    <property type="protein sequence ID" value="KAG0021360.1"/>
    <property type="molecule type" value="Genomic_DNA"/>
</dbReference>
<dbReference type="GO" id="GO:0005730">
    <property type="term" value="C:nucleolus"/>
    <property type="evidence" value="ECO:0007669"/>
    <property type="project" value="TreeGrafter"/>
</dbReference>
<feature type="compositionally biased region" description="Low complexity" evidence="2">
    <location>
        <begin position="179"/>
        <end position="191"/>
    </location>
</feature>
<evidence type="ECO:0000259" key="3">
    <source>
        <dbReference type="Pfam" id="PF12539"/>
    </source>
</evidence>
<keyword evidence="1" id="KW-0175">Coiled coil</keyword>
<evidence type="ECO:0000256" key="2">
    <source>
        <dbReference type="SAM" id="MobiDB-lite"/>
    </source>
</evidence>
<dbReference type="GO" id="GO:0072686">
    <property type="term" value="C:mitotic spindle"/>
    <property type="evidence" value="ECO:0007669"/>
    <property type="project" value="TreeGrafter"/>
</dbReference>
<dbReference type="GO" id="GO:0033551">
    <property type="term" value="C:monopolin complex"/>
    <property type="evidence" value="ECO:0007669"/>
    <property type="project" value="InterPro"/>
</dbReference>
<keyword evidence="5" id="KW-1185">Reference proteome</keyword>
<dbReference type="Gene3D" id="3.90.1150.80">
    <property type="match status" value="1"/>
</dbReference>
<dbReference type="Proteomes" id="UP000703661">
    <property type="component" value="Unassembled WGS sequence"/>
</dbReference>
<dbReference type="GO" id="GO:0045144">
    <property type="term" value="P:meiotic sister chromatid segregation"/>
    <property type="evidence" value="ECO:0007669"/>
    <property type="project" value="TreeGrafter"/>
</dbReference>
<proteinExistence type="predicted"/>
<dbReference type="GO" id="GO:1990644">
    <property type="term" value="F:microtubule site clamp"/>
    <property type="evidence" value="ECO:0007669"/>
    <property type="project" value="TreeGrafter"/>
</dbReference>
<sequence>MPPKRAKAADGVSTGAKRTKPFTFASPDLGQSGWFKWVQMGSNARIHQLNYRGNYSLLTILPIPFIPHLAIARFKSKFASDSVLPAPNDSEEEDELLIRNYKSKQPQPRPKKKTLSSTSVPAQESVNNKPPPPAAAAQKSTNTSATLANQQSVVSAVKTKKNVNFSHEDQENRERQVLSTSNGNNSSNSNGATKPKDSGKASLKSSKADSSLSSEQLSIALEDIKAKYKRLKQLRETDAERNLQECRAQLEEATHSAENYRAQMEPQLESALRIQEKLRDNNEVLNAKVRTLQRQVREYEEKFRQREQEDKAKAKTALMESVLASPDVTPTSAGALSTIKLLENLSGFKVIPRDINPRSSKDVLPKIWDCEHSGPRGTLRFTLKYDYTNNKISYIPALNEKEDKELMSIIPDYLTDELEFDRQFESKFFWRILNFNHEDS</sequence>
<organism evidence="4 5">
    <name type="scientific">Entomortierella chlamydospora</name>
    <dbReference type="NCBI Taxonomy" id="101097"/>
    <lineage>
        <taxon>Eukaryota</taxon>
        <taxon>Fungi</taxon>
        <taxon>Fungi incertae sedis</taxon>
        <taxon>Mucoromycota</taxon>
        <taxon>Mortierellomycotina</taxon>
        <taxon>Mortierellomycetes</taxon>
        <taxon>Mortierellales</taxon>
        <taxon>Mortierellaceae</taxon>
        <taxon>Entomortierella</taxon>
    </lineage>
</organism>
<dbReference type="GO" id="GO:0034506">
    <property type="term" value="C:chromosome, centromeric core domain"/>
    <property type="evidence" value="ECO:0007669"/>
    <property type="project" value="TreeGrafter"/>
</dbReference>
<dbReference type="OrthoDB" id="2431049at2759"/>
<dbReference type="PANTHER" id="PTHR28006">
    <property type="entry name" value="MONOPOLIN COMPLEX SUBUNIT CSM1"/>
    <property type="match status" value="1"/>
</dbReference>
<dbReference type="InterPro" id="IPR038608">
    <property type="entry name" value="Csm1/Pcs1_C_sf"/>
</dbReference>
<dbReference type="InterPro" id="IPR040349">
    <property type="entry name" value="Csm1/Pcs1"/>
</dbReference>
<dbReference type="GO" id="GO:0051315">
    <property type="term" value="P:attachment of mitotic spindle microtubules to kinetochore"/>
    <property type="evidence" value="ECO:0007669"/>
    <property type="project" value="TreeGrafter"/>
</dbReference>
<comment type="caution">
    <text evidence="4">The sequence shown here is derived from an EMBL/GenBank/DDBJ whole genome shotgun (WGS) entry which is preliminary data.</text>
</comment>
<protein>
    <recommendedName>
        <fullName evidence="3">Monopolin complex subunit Csm1/Pcs1 C-terminal domain-containing protein</fullName>
    </recommendedName>
</protein>
<gene>
    <name evidence="4" type="ORF">BGZ80_002581</name>
</gene>
<dbReference type="PANTHER" id="PTHR28006:SF1">
    <property type="entry name" value="MONOPOLIN COMPLEX SUBUNIT CSM1"/>
    <property type="match status" value="1"/>
</dbReference>
<evidence type="ECO:0000256" key="1">
    <source>
        <dbReference type="SAM" id="Coils"/>
    </source>
</evidence>
<accession>A0A9P6N163</accession>
<evidence type="ECO:0000313" key="4">
    <source>
        <dbReference type="EMBL" id="KAG0021360.1"/>
    </source>
</evidence>
<feature type="domain" description="Monopolin complex subunit Csm1/Pcs1 C-terminal" evidence="3">
    <location>
        <begin position="341"/>
        <end position="422"/>
    </location>
</feature>
<dbReference type="InterPro" id="IPR020981">
    <property type="entry name" value="Csm1/Pcs1_C"/>
</dbReference>
<dbReference type="AlphaFoldDB" id="A0A9P6N163"/>
<dbReference type="Pfam" id="PF12539">
    <property type="entry name" value="Csm1"/>
    <property type="match status" value="1"/>
</dbReference>